<dbReference type="Proteomes" id="UP000638353">
    <property type="component" value="Unassembled WGS sequence"/>
</dbReference>
<proteinExistence type="predicted"/>
<protein>
    <submittedName>
        <fullName evidence="2">Uncharacterized protein</fullName>
    </submittedName>
</protein>
<comment type="caution">
    <text evidence="2">The sequence shown here is derived from an EMBL/GenBank/DDBJ whole genome shotgun (WGS) entry which is preliminary data.</text>
</comment>
<sequence>MRAARRVADQLPRPVVRDVPGPGHRHDETVHTPTPTHGLSPRRTPGKDGDQRKHGSDNTTTVHKRHTELPEEAEKLQRRAPSNDPHHRRVTPTPPPRPPTNVERILKG</sequence>
<evidence type="ECO:0000256" key="1">
    <source>
        <dbReference type="SAM" id="MobiDB-lite"/>
    </source>
</evidence>
<organism evidence="2 3">
    <name type="scientific">Streptomyces finlayi</name>
    <dbReference type="NCBI Taxonomy" id="67296"/>
    <lineage>
        <taxon>Bacteria</taxon>
        <taxon>Bacillati</taxon>
        <taxon>Actinomycetota</taxon>
        <taxon>Actinomycetes</taxon>
        <taxon>Kitasatosporales</taxon>
        <taxon>Streptomycetaceae</taxon>
        <taxon>Streptomyces</taxon>
    </lineage>
</organism>
<dbReference type="AlphaFoldDB" id="A0A918X135"/>
<reference evidence="2" key="2">
    <citation type="submission" date="2020-09" db="EMBL/GenBank/DDBJ databases">
        <authorList>
            <person name="Sun Q."/>
            <person name="Ohkuma M."/>
        </authorList>
    </citation>
    <scope>NUCLEOTIDE SEQUENCE</scope>
    <source>
        <strain evidence="2">JCM 4637</strain>
    </source>
</reference>
<gene>
    <name evidence="2" type="ORF">GCM10010334_49600</name>
</gene>
<dbReference type="EMBL" id="BMVC01000010">
    <property type="protein sequence ID" value="GHD02709.1"/>
    <property type="molecule type" value="Genomic_DNA"/>
</dbReference>
<feature type="compositionally biased region" description="Basic and acidic residues" evidence="1">
    <location>
        <begin position="45"/>
        <end position="56"/>
    </location>
</feature>
<evidence type="ECO:0000313" key="2">
    <source>
        <dbReference type="EMBL" id="GHD02709.1"/>
    </source>
</evidence>
<evidence type="ECO:0000313" key="3">
    <source>
        <dbReference type="Proteomes" id="UP000638353"/>
    </source>
</evidence>
<accession>A0A918X135</accession>
<name>A0A918X135_9ACTN</name>
<feature type="region of interest" description="Disordered" evidence="1">
    <location>
        <begin position="1"/>
        <end position="108"/>
    </location>
</feature>
<reference evidence="2" key="1">
    <citation type="journal article" date="2014" name="Int. J. Syst. Evol. Microbiol.">
        <title>Complete genome sequence of Corynebacterium casei LMG S-19264T (=DSM 44701T), isolated from a smear-ripened cheese.</title>
        <authorList>
            <consortium name="US DOE Joint Genome Institute (JGI-PGF)"/>
            <person name="Walter F."/>
            <person name="Albersmeier A."/>
            <person name="Kalinowski J."/>
            <person name="Ruckert C."/>
        </authorList>
    </citation>
    <scope>NUCLEOTIDE SEQUENCE</scope>
    <source>
        <strain evidence="2">JCM 4637</strain>
    </source>
</reference>
<feature type="compositionally biased region" description="Low complexity" evidence="1">
    <location>
        <begin position="12"/>
        <end position="22"/>
    </location>
</feature>
<feature type="compositionally biased region" description="Basic and acidic residues" evidence="1">
    <location>
        <begin position="67"/>
        <end position="77"/>
    </location>
</feature>